<dbReference type="NCBIfam" id="NF001419">
    <property type="entry name" value="PRK00293.1"/>
    <property type="match status" value="1"/>
</dbReference>
<dbReference type="InterPro" id="IPR013766">
    <property type="entry name" value="Thioredoxin_domain"/>
</dbReference>
<evidence type="ECO:0000256" key="2">
    <source>
        <dbReference type="ARBA" id="ARBA00004429"/>
    </source>
</evidence>
<evidence type="ECO:0000256" key="12">
    <source>
        <dbReference type="ARBA" id="ARBA00022989"/>
    </source>
</evidence>
<feature type="disulfide bond" description="Redox-active" evidence="20">
    <location>
        <begin position="656"/>
        <end position="659"/>
    </location>
</feature>
<dbReference type="PANTHER" id="PTHR32234">
    <property type="entry name" value="THIOL:DISULFIDE INTERCHANGE PROTEIN DSBD"/>
    <property type="match status" value="1"/>
</dbReference>
<dbReference type="GO" id="GO:0045454">
    <property type="term" value="P:cell redox homeostasis"/>
    <property type="evidence" value="ECO:0007669"/>
    <property type="project" value="TreeGrafter"/>
</dbReference>
<feature type="region of interest" description="Disordered" evidence="21">
    <location>
        <begin position="213"/>
        <end position="255"/>
    </location>
</feature>
<feature type="domain" description="Thioredoxin" evidence="22">
    <location>
        <begin position="605"/>
        <end position="741"/>
    </location>
</feature>
<evidence type="ECO:0000256" key="7">
    <source>
        <dbReference type="ARBA" id="ARBA00022692"/>
    </source>
</evidence>
<dbReference type="SUPFAM" id="SSF74863">
    <property type="entry name" value="Thiol:disulfide interchange protein DsbD, N-terminal domain (DsbD-alpha)"/>
    <property type="match status" value="1"/>
</dbReference>
<dbReference type="GO" id="GO:0009055">
    <property type="term" value="F:electron transfer activity"/>
    <property type="evidence" value="ECO:0007669"/>
    <property type="project" value="UniProtKB-UniRule"/>
</dbReference>
<comment type="catalytic activity">
    <reaction evidence="18 20">
        <text>[protein]-dithiol + NAD(+) = [protein]-disulfide + NADH + H(+)</text>
        <dbReference type="Rhea" id="RHEA:18749"/>
        <dbReference type="Rhea" id="RHEA-COMP:10593"/>
        <dbReference type="Rhea" id="RHEA-COMP:10594"/>
        <dbReference type="ChEBI" id="CHEBI:15378"/>
        <dbReference type="ChEBI" id="CHEBI:29950"/>
        <dbReference type="ChEBI" id="CHEBI:50058"/>
        <dbReference type="ChEBI" id="CHEBI:57540"/>
        <dbReference type="ChEBI" id="CHEBI:57945"/>
        <dbReference type="EC" id="1.8.1.8"/>
    </reaction>
</comment>
<keyword evidence="13 20" id="KW-0560">Oxidoreductase</keyword>
<keyword evidence="9 20" id="KW-0201">Cytochrome c-type biogenesis</keyword>
<evidence type="ECO:0000259" key="22">
    <source>
        <dbReference type="PROSITE" id="PS51352"/>
    </source>
</evidence>
<protein>
    <recommendedName>
        <fullName evidence="20">Thiol:disulfide interchange protein DsbD</fullName>
        <ecNumber evidence="20">1.8.1.8</ecNumber>
    </recommendedName>
    <alternativeName>
        <fullName evidence="20">Protein-disulfide reductase</fullName>
        <shortName evidence="20">Disulfide reductase</shortName>
    </alternativeName>
</protein>
<evidence type="ECO:0000256" key="6">
    <source>
        <dbReference type="ARBA" id="ARBA00022519"/>
    </source>
</evidence>
<dbReference type="PROSITE" id="PS51352">
    <property type="entry name" value="THIOREDOXIN_2"/>
    <property type="match status" value="1"/>
</dbReference>
<dbReference type="EC" id="1.8.1.8" evidence="20"/>
<dbReference type="CDD" id="cd02953">
    <property type="entry name" value="DsbDgamma"/>
    <property type="match status" value="1"/>
</dbReference>
<evidence type="ECO:0000256" key="11">
    <source>
        <dbReference type="ARBA" id="ARBA00022982"/>
    </source>
</evidence>
<feature type="transmembrane region" description="Helical" evidence="20">
    <location>
        <begin position="29"/>
        <end position="51"/>
    </location>
</feature>
<feature type="disulfide bond" description="Redox-active" evidence="20">
    <location>
        <begin position="151"/>
        <end position="157"/>
    </location>
</feature>
<feature type="compositionally biased region" description="Low complexity" evidence="21">
    <location>
        <begin position="223"/>
        <end position="233"/>
    </location>
</feature>
<comment type="caution">
    <text evidence="20">Lacks conserved residue(s) required for the propagation of feature annotation.</text>
</comment>
<dbReference type="GO" id="GO:0047134">
    <property type="term" value="F:protein-disulfide reductase [NAD(P)H] activity"/>
    <property type="evidence" value="ECO:0007669"/>
    <property type="project" value="UniProtKB-UniRule"/>
</dbReference>
<dbReference type="InterPro" id="IPR036249">
    <property type="entry name" value="Thioredoxin-like_sf"/>
</dbReference>
<evidence type="ECO:0000256" key="18">
    <source>
        <dbReference type="ARBA" id="ARBA00047388"/>
    </source>
</evidence>
<dbReference type="Pfam" id="PF02683">
    <property type="entry name" value="DsbD_TM"/>
    <property type="match status" value="1"/>
</dbReference>
<evidence type="ECO:0000256" key="14">
    <source>
        <dbReference type="ARBA" id="ARBA00023027"/>
    </source>
</evidence>
<dbReference type="GO" id="GO:0042597">
    <property type="term" value="C:periplasmic space"/>
    <property type="evidence" value="ECO:0007669"/>
    <property type="project" value="UniProtKB-SubCell"/>
</dbReference>
<dbReference type="InterPro" id="IPR017937">
    <property type="entry name" value="Thioredoxin_CS"/>
</dbReference>
<comment type="similarity">
    <text evidence="3 20">Belongs to the thioredoxin family. DsbD subfamily.</text>
</comment>
<dbReference type="SUPFAM" id="SSF52833">
    <property type="entry name" value="Thioredoxin-like"/>
    <property type="match status" value="1"/>
</dbReference>
<evidence type="ECO:0000256" key="8">
    <source>
        <dbReference type="ARBA" id="ARBA00022729"/>
    </source>
</evidence>
<organism evidence="23 24">
    <name type="scientific">Bordetella genomosp. 9</name>
    <dbReference type="NCBI Taxonomy" id="1416803"/>
    <lineage>
        <taxon>Bacteria</taxon>
        <taxon>Pseudomonadati</taxon>
        <taxon>Pseudomonadota</taxon>
        <taxon>Betaproteobacteria</taxon>
        <taxon>Burkholderiales</taxon>
        <taxon>Alcaligenaceae</taxon>
        <taxon>Bordetella</taxon>
    </lineage>
</organism>
<feature type="transmembrane region" description="Helical" evidence="20">
    <location>
        <begin position="402"/>
        <end position="430"/>
    </location>
</feature>
<keyword evidence="7 20" id="KW-0812">Transmembrane</keyword>
<evidence type="ECO:0000256" key="19">
    <source>
        <dbReference type="ARBA" id="ARBA00047804"/>
    </source>
</evidence>
<dbReference type="InterPro" id="IPR028250">
    <property type="entry name" value="DsbDN"/>
</dbReference>
<dbReference type="GO" id="GO:0017004">
    <property type="term" value="P:cytochrome complex assembly"/>
    <property type="evidence" value="ECO:0007669"/>
    <property type="project" value="UniProtKB-UniRule"/>
</dbReference>
<evidence type="ECO:0000256" key="3">
    <source>
        <dbReference type="ARBA" id="ARBA00007241"/>
    </source>
</evidence>
<proteinExistence type="inferred from homology"/>
<comment type="caution">
    <text evidence="23">The sequence shown here is derived from an EMBL/GenBank/DDBJ whole genome shotgun (WGS) entry which is preliminary data.</text>
</comment>
<dbReference type="InterPro" id="IPR003834">
    <property type="entry name" value="Cyt_c_assmbl_TM_dom"/>
</dbReference>
<dbReference type="PANTHER" id="PTHR32234:SF0">
    <property type="entry name" value="THIOL:DISULFIDE INTERCHANGE PROTEIN DSBD"/>
    <property type="match status" value="1"/>
</dbReference>
<dbReference type="InterPro" id="IPR022910">
    <property type="entry name" value="Thiol_diS_interchange_DbsD"/>
</dbReference>
<dbReference type="Gene3D" id="2.60.40.1250">
    <property type="entry name" value="Thiol:disulfide interchange protein DsbD, N-terminal domain"/>
    <property type="match status" value="1"/>
</dbReference>
<dbReference type="Gene3D" id="3.40.30.10">
    <property type="entry name" value="Glutaredoxin"/>
    <property type="match status" value="1"/>
</dbReference>
<dbReference type="Pfam" id="PF11412">
    <property type="entry name" value="DsbD_N"/>
    <property type="match status" value="1"/>
</dbReference>
<evidence type="ECO:0000256" key="20">
    <source>
        <dbReference type="HAMAP-Rule" id="MF_00399"/>
    </source>
</evidence>
<evidence type="ECO:0000256" key="17">
    <source>
        <dbReference type="ARBA" id="ARBA00023284"/>
    </source>
</evidence>
<feature type="transmembrane region" description="Helical" evidence="20">
    <location>
        <begin position="290"/>
        <end position="309"/>
    </location>
</feature>
<keyword evidence="6 20" id="KW-0997">Cell inner membrane</keyword>
<evidence type="ECO:0000256" key="15">
    <source>
        <dbReference type="ARBA" id="ARBA00023136"/>
    </source>
</evidence>
<keyword evidence="14 20" id="KW-0520">NAD</keyword>
<keyword evidence="17 20" id="KW-0676">Redox-active center</keyword>
<comment type="catalytic activity">
    <reaction evidence="19 20">
        <text>[protein]-dithiol + NADP(+) = [protein]-disulfide + NADPH + H(+)</text>
        <dbReference type="Rhea" id="RHEA:18753"/>
        <dbReference type="Rhea" id="RHEA-COMP:10593"/>
        <dbReference type="Rhea" id="RHEA-COMP:10594"/>
        <dbReference type="ChEBI" id="CHEBI:15378"/>
        <dbReference type="ChEBI" id="CHEBI:29950"/>
        <dbReference type="ChEBI" id="CHEBI:50058"/>
        <dbReference type="ChEBI" id="CHEBI:57783"/>
        <dbReference type="ChEBI" id="CHEBI:58349"/>
        <dbReference type="EC" id="1.8.1.8"/>
    </reaction>
</comment>
<dbReference type="RefSeq" id="WP_179283490.1">
    <property type="nucleotide sequence ID" value="NZ_NEVJ01000003.1"/>
</dbReference>
<evidence type="ECO:0000256" key="16">
    <source>
        <dbReference type="ARBA" id="ARBA00023157"/>
    </source>
</evidence>
<dbReference type="InterPro" id="IPR036929">
    <property type="entry name" value="DsbDN_sf"/>
</dbReference>
<dbReference type="GO" id="GO:0005886">
    <property type="term" value="C:plasma membrane"/>
    <property type="evidence" value="ECO:0007669"/>
    <property type="project" value="UniProtKB-SubCell"/>
</dbReference>
<dbReference type="PROSITE" id="PS00194">
    <property type="entry name" value="THIOREDOXIN_1"/>
    <property type="match status" value="1"/>
</dbReference>
<evidence type="ECO:0000256" key="4">
    <source>
        <dbReference type="ARBA" id="ARBA00022448"/>
    </source>
</evidence>
<evidence type="ECO:0000256" key="21">
    <source>
        <dbReference type="SAM" id="MobiDB-lite"/>
    </source>
</evidence>
<feature type="transmembrane region" description="Helical" evidence="20">
    <location>
        <begin position="321"/>
        <end position="351"/>
    </location>
</feature>
<evidence type="ECO:0000256" key="1">
    <source>
        <dbReference type="ARBA" id="ARBA00004418"/>
    </source>
</evidence>
<dbReference type="HAMAP" id="MF_00399">
    <property type="entry name" value="DbsD"/>
    <property type="match status" value="1"/>
</dbReference>
<comment type="function">
    <text evidence="20">Required to facilitate the formation of correct disulfide bonds in some periplasmic proteins and for the assembly of the periplasmic c-type cytochromes. Acts by transferring electrons from cytoplasmic thioredoxin to the periplasm. This transfer involves a cascade of disulfide bond formation and reduction steps.</text>
</comment>
<dbReference type="Proteomes" id="UP000216857">
    <property type="component" value="Unassembled WGS sequence"/>
</dbReference>
<evidence type="ECO:0000256" key="5">
    <source>
        <dbReference type="ARBA" id="ARBA00022475"/>
    </source>
</evidence>
<name>A0A261R8B2_9BORD</name>
<gene>
    <name evidence="20" type="primary">dsbD</name>
    <name evidence="23" type="ORF">CAL26_26615</name>
</gene>
<comment type="subcellular location">
    <subcellularLocation>
        <location evidence="2 20">Cell inner membrane</location>
        <topology evidence="2 20">Multi-pass membrane protein</topology>
    </subcellularLocation>
    <subcellularLocation>
        <location evidence="1">Periplasm</location>
    </subcellularLocation>
</comment>
<dbReference type="AlphaFoldDB" id="A0A261R8B2"/>
<keyword evidence="24" id="KW-1185">Reference proteome</keyword>
<keyword evidence="8" id="KW-0732">Signal</keyword>
<dbReference type="Pfam" id="PF13899">
    <property type="entry name" value="Thioredoxin_7"/>
    <property type="match status" value="1"/>
</dbReference>
<keyword evidence="4 20" id="KW-0813">Transport</keyword>
<keyword evidence="12 20" id="KW-1133">Transmembrane helix</keyword>
<keyword evidence="10" id="KW-0574">Periplasm</keyword>
<feature type="compositionally biased region" description="Gly residues" evidence="21">
    <location>
        <begin position="234"/>
        <end position="255"/>
    </location>
</feature>
<keyword evidence="5 20" id="KW-1003">Cell membrane</keyword>
<reference evidence="23" key="1">
    <citation type="submission" date="2017-05" db="EMBL/GenBank/DDBJ databases">
        <title>Complete and WGS of Bordetella genogroups.</title>
        <authorList>
            <person name="Spilker T."/>
            <person name="Lipuma J."/>
        </authorList>
    </citation>
    <scope>NUCLEOTIDE SEQUENCE</scope>
    <source>
        <strain evidence="23">AU21707</strain>
    </source>
</reference>
<feature type="transmembrane region" description="Helical" evidence="20">
    <location>
        <begin position="357"/>
        <end position="381"/>
    </location>
</feature>
<evidence type="ECO:0000256" key="10">
    <source>
        <dbReference type="ARBA" id="ARBA00022764"/>
    </source>
</evidence>
<feature type="transmembrane region" description="Helical" evidence="20">
    <location>
        <begin position="436"/>
        <end position="457"/>
    </location>
</feature>
<evidence type="ECO:0000256" key="13">
    <source>
        <dbReference type="ARBA" id="ARBA00023002"/>
    </source>
</evidence>
<keyword evidence="11 20" id="KW-0249">Electron transport</keyword>
<accession>A0A261R8B2</accession>
<keyword evidence="16 20" id="KW-1015">Disulfide bond</keyword>
<dbReference type="EMBL" id="NEVJ01000003">
    <property type="protein sequence ID" value="OZI21017.1"/>
    <property type="molecule type" value="Genomic_DNA"/>
</dbReference>
<feature type="transmembrane region" description="Helical" evidence="20">
    <location>
        <begin position="530"/>
        <end position="551"/>
    </location>
</feature>
<keyword evidence="15 20" id="KW-0472">Membrane</keyword>
<sequence length="742" mass="74283">MPISQAEFAAAPLTAPGAPDPSGLRVLRAVLALAVLFVAWLALAMPVALAADDFLAPEQAFPFAAAMDGPDTLRIDYKVAKGYYMYRERFAFDVAPVGAATLGDPVFPAGEVKYDPTFDKNMEVYHQPLSIRVPLRPGGGAFTLNVTGQGCADKGVCYPPMVHTVSLQPVQGGYRITATGTAEPGAIAAGAGFSAAPSLGGALAGAVSAGQDGSTAGIAQPEAAQPGSAQTGGAQPGGAQPGGAQPGSAQPGGGLTALTRSDDVGLAGAIAGLGLLKTAGVFFLLGVLLSLTPCVLPMIPILSSVVVGAGGQHRPGRGRGLALAAAYVLGMSLVYTALGVAAGLSGIGLAAWLQTPWILGLFAALLALLALAMFDVFTLQVPGGMQTGLNNLLSRVPGGRGTGAFVMGAVSALIVGPCVAAPLAGALLYISQTGDVGLGAAALFAMAWGMGVPLLVVGGSAGSLLPRAGAWMEGVKRFFGMLLLGTAWWMLIPLLPVWLQMVGWALLGLIGAVMLRAFEPLPAAGGTGRMFAKGAGLMLALLAVVMLVGAASGGRDVLHPLAHLAAGGPVAGPRLAAGGTLGGSLGGTPGGASGSTLAGPPGAAAAAGQGGAAGARPGALAGESLHFVPVRSLAELDAAVAGAGRPVMLDFYADWCVSCREMEQFTFSDPAVATRMGGMLLLRADVTANNADDRALLKRFKLFGPPGIMFFDAGGRELADIRVIGFQDAARFTESLDRVAAR</sequence>
<dbReference type="InterPro" id="IPR035671">
    <property type="entry name" value="DsbD_gamma"/>
</dbReference>
<evidence type="ECO:0000313" key="24">
    <source>
        <dbReference type="Proteomes" id="UP000216857"/>
    </source>
</evidence>
<evidence type="ECO:0000256" key="9">
    <source>
        <dbReference type="ARBA" id="ARBA00022748"/>
    </source>
</evidence>
<evidence type="ECO:0000313" key="23">
    <source>
        <dbReference type="EMBL" id="OZI21017.1"/>
    </source>
</evidence>